<dbReference type="GO" id="GO:0051607">
    <property type="term" value="P:defense response to virus"/>
    <property type="evidence" value="ECO:0007669"/>
    <property type="project" value="UniProtKB-KW"/>
</dbReference>
<evidence type="ECO:0000256" key="3">
    <source>
        <dbReference type="ARBA" id="ARBA00022490"/>
    </source>
</evidence>
<protein>
    <recommendedName>
        <fullName evidence="5">CRISPR type III-B/RAMP module-associated protein Cmr5</fullName>
    </recommendedName>
</protein>
<evidence type="ECO:0000313" key="7">
    <source>
        <dbReference type="Proteomes" id="UP000008544"/>
    </source>
</evidence>
<evidence type="ECO:0000313" key="6">
    <source>
        <dbReference type="EMBL" id="ACA60315.1"/>
    </source>
</evidence>
<sequence length="125" mass="13781">MQTRNQEYAAKIFEQVMQVRDELGKDGSNNYGSLAHRLPVFVRTAGLAQALAFVEARDGAAGRKLLRDIAAVVNEEELLARSRTAELPEYMLLTRNVLAALAWYKRFAQSVLGVEAGADREGVGE</sequence>
<dbReference type="eggNOG" id="COG3337">
    <property type="taxonomic scope" value="Bacteria"/>
</dbReference>
<dbReference type="InterPro" id="IPR023101">
    <property type="entry name" value="AF1862-like_dom_sf"/>
</dbReference>
<keyword evidence="3" id="KW-0963">Cytoplasm</keyword>
<evidence type="ECO:0000256" key="4">
    <source>
        <dbReference type="ARBA" id="ARBA00023118"/>
    </source>
</evidence>
<accession>B1I5K6</accession>
<dbReference type="STRING" id="477974.Daud_1819"/>
<dbReference type="HOGENOM" id="CLU_120836_2_1_9"/>
<gene>
    <name evidence="6" type="ordered locus">Daud_1819</name>
</gene>
<dbReference type="InterPro" id="IPR010160">
    <property type="entry name" value="CRISPR-assoc_prot_Cmr5"/>
</dbReference>
<evidence type="ECO:0000256" key="1">
    <source>
        <dbReference type="ARBA" id="ARBA00004496"/>
    </source>
</evidence>
<evidence type="ECO:0000256" key="5">
    <source>
        <dbReference type="ARBA" id="ARBA00030001"/>
    </source>
</evidence>
<dbReference type="Proteomes" id="UP000008544">
    <property type="component" value="Chromosome"/>
</dbReference>
<reference evidence="6 7" key="2">
    <citation type="journal article" date="2008" name="Science">
        <title>Environmental genomics reveals a single-species ecosystem deep within Earth.</title>
        <authorList>
            <person name="Chivian D."/>
            <person name="Brodie E.L."/>
            <person name="Alm E.J."/>
            <person name="Culley D.E."/>
            <person name="Dehal P.S."/>
            <person name="Desantis T.Z."/>
            <person name="Gihring T.M."/>
            <person name="Lapidus A."/>
            <person name="Lin L.H."/>
            <person name="Lowry S.R."/>
            <person name="Moser D.P."/>
            <person name="Richardson P.M."/>
            <person name="Southam G."/>
            <person name="Wanger G."/>
            <person name="Pratt L.M."/>
            <person name="Andersen G.L."/>
            <person name="Hazen T.C."/>
            <person name="Brockman F.J."/>
            <person name="Arkin A.P."/>
            <person name="Onstott T.C."/>
        </authorList>
    </citation>
    <scope>NUCLEOTIDE SEQUENCE [LARGE SCALE GENOMIC DNA]</scope>
    <source>
        <strain evidence="6 7">MP104C</strain>
    </source>
</reference>
<comment type="similarity">
    <text evidence="2">Belongs to the CRISPR system Cmr5 family.</text>
</comment>
<dbReference type="CDD" id="cd09749">
    <property type="entry name" value="Cmr5_III-B"/>
    <property type="match status" value="1"/>
</dbReference>
<comment type="subcellular location">
    <subcellularLocation>
        <location evidence="1">Cytoplasm</location>
    </subcellularLocation>
</comment>
<reference evidence="7" key="1">
    <citation type="submission" date="2007-10" db="EMBL/GenBank/DDBJ databases">
        <title>Complete sequence of chromosome of Desulforudis audaxviator MP104C.</title>
        <authorList>
            <person name="Copeland A."/>
            <person name="Lucas S."/>
            <person name="Lapidus A."/>
            <person name="Barry K."/>
            <person name="Glavina del Rio T."/>
            <person name="Dalin E."/>
            <person name="Tice H."/>
            <person name="Bruce D."/>
            <person name="Pitluck S."/>
            <person name="Lowry S.R."/>
            <person name="Larimer F."/>
            <person name="Land M.L."/>
            <person name="Hauser L."/>
            <person name="Kyrpides N."/>
            <person name="Ivanova N.N."/>
            <person name="Richardson P."/>
        </authorList>
    </citation>
    <scope>NUCLEOTIDE SEQUENCE [LARGE SCALE GENOMIC DNA]</scope>
    <source>
        <strain evidence="7">MP104C</strain>
    </source>
</reference>
<proteinExistence type="inferred from homology"/>
<name>B1I5K6_DESAP</name>
<dbReference type="KEGG" id="dau:Daud_1819"/>
<dbReference type="GO" id="GO:0005737">
    <property type="term" value="C:cytoplasm"/>
    <property type="evidence" value="ECO:0007669"/>
    <property type="project" value="UniProtKB-SubCell"/>
</dbReference>
<keyword evidence="4" id="KW-0051">Antiviral defense</keyword>
<dbReference type="Pfam" id="PF09701">
    <property type="entry name" value="Cas_Cmr5"/>
    <property type="match status" value="1"/>
</dbReference>
<organism evidence="6 7">
    <name type="scientific">Desulforudis audaxviator (strain MP104C)</name>
    <dbReference type="NCBI Taxonomy" id="477974"/>
    <lineage>
        <taxon>Bacteria</taxon>
        <taxon>Bacillati</taxon>
        <taxon>Bacillota</taxon>
        <taxon>Clostridia</taxon>
        <taxon>Thermoanaerobacterales</taxon>
        <taxon>Candidatus Desulforudaceae</taxon>
        <taxon>Candidatus Desulforudis</taxon>
    </lineage>
</organism>
<dbReference type="NCBIfam" id="TIGR01881">
    <property type="entry name" value="cas_Cmr5"/>
    <property type="match status" value="1"/>
</dbReference>
<dbReference type="SUPFAM" id="SSF158568">
    <property type="entry name" value="AF1862-like"/>
    <property type="match status" value="1"/>
</dbReference>
<dbReference type="EMBL" id="CP000860">
    <property type="protein sequence ID" value="ACA60315.1"/>
    <property type="molecule type" value="Genomic_DNA"/>
</dbReference>
<evidence type="ECO:0000256" key="2">
    <source>
        <dbReference type="ARBA" id="ARBA00006161"/>
    </source>
</evidence>
<dbReference type="RefSeq" id="WP_012302891.1">
    <property type="nucleotide sequence ID" value="NC_010424.1"/>
</dbReference>
<dbReference type="Gene3D" id="1.10.520.30">
    <property type="entry name" value="AF1862-like domain"/>
    <property type="match status" value="1"/>
</dbReference>
<dbReference type="OrthoDB" id="32929at2"/>
<keyword evidence="7" id="KW-1185">Reference proteome</keyword>
<dbReference type="AlphaFoldDB" id="B1I5K6"/>